<evidence type="ECO:0000313" key="3">
    <source>
        <dbReference type="Proteomes" id="UP000502259"/>
    </source>
</evidence>
<dbReference type="InterPro" id="IPR005184">
    <property type="entry name" value="DUF306_Meta_HslJ"/>
</dbReference>
<keyword evidence="3" id="KW-1185">Reference proteome</keyword>
<feature type="domain" description="DUF306" evidence="1">
    <location>
        <begin position="61"/>
        <end position="156"/>
    </location>
</feature>
<evidence type="ECO:0000313" key="2">
    <source>
        <dbReference type="EMBL" id="BCB06666.1"/>
    </source>
</evidence>
<dbReference type="PANTHER" id="PTHR35535:SF1">
    <property type="entry name" value="HEAT SHOCK PROTEIN HSLJ"/>
    <property type="match status" value="1"/>
</dbReference>
<sequence length="169" mass="18378">MGVNGKQWKLVIFNKEHGTVTVKFAAMLAGVASALLISACSSTSEQESTAAPENVSLSGPIVDQRWNLLLVGTDERVSLPNTPFFQIGRDGSVSGSDGCNQFTGSVSLGENQRIEFSQLASTRMACPNMEDAKRVTDMLDTAYRYLIDHDRLVFFGPDSRVLGGWREAN</sequence>
<dbReference type="Proteomes" id="UP000502259">
    <property type="component" value="Chromosome"/>
</dbReference>
<proteinExistence type="predicted"/>
<reference evidence="2 3" key="1">
    <citation type="submission" date="2020-03" db="EMBL/GenBank/DDBJ databases">
        <title>Complete Genome Sequence of Halomonas hydrothermalis Strain Slthf2, Halophilic Bacterium Isolated from Deep-Sea Hydrothermal-Vent Environments.</title>
        <authorList>
            <person name="Takeyama N."/>
            <person name="Huang M."/>
            <person name="Sato K."/>
            <person name="Galipon J."/>
            <person name="Arakawa K."/>
        </authorList>
    </citation>
    <scope>NUCLEOTIDE SEQUENCE [LARGE SCALE GENOMIC DNA]</scope>
    <source>
        <strain evidence="2 3">Slthf2</strain>
    </source>
</reference>
<evidence type="ECO:0000259" key="1">
    <source>
        <dbReference type="Pfam" id="PF03724"/>
    </source>
</evidence>
<dbReference type="AlphaFoldDB" id="A0A6F8U0K1"/>
<protein>
    <recommendedName>
        <fullName evidence="1">DUF306 domain-containing protein</fullName>
    </recommendedName>
</protein>
<organism evidence="2 3">
    <name type="scientific">Halomonas hydrothermalis</name>
    <dbReference type="NCBI Taxonomy" id="115561"/>
    <lineage>
        <taxon>Bacteria</taxon>
        <taxon>Pseudomonadati</taxon>
        <taxon>Pseudomonadota</taxon>
        <taxon>Gammaproteobacteria</taxon>
        <taxon>Oceanospirillales</taxon>
        <taxon>Halomonadaceae</taxon>
        <taxon>Halomonas</taxon>
    </lineage>
</organism>
<name>A0A6F8U0K1_9GAMM</name>
<dbReference type="Pfam" id="PF03724">
    <property type="entry name" value="META"/>
    <property type="match status" value="1"/>
</dbReference>
<accession>A0A6F8U0K1</accession>
<dbReference type="InterPro" id="IPR053147">
    <property type="entry name" value="Hsp_HslJ-like"/>
</dbReference>
<dbReference type="Gene3D" id="2.40.128.270">
    <property type="match status" value="1"/>
</dbReference>
<dbReference type="PANTHER" id="PTHR35535">
    <property type="entry name" value="HEAT SHOCK PROTEIN HSLJ"/>
    <property type="match status" value="1"/>
</dbReference>
<gene>
    <name evidence="2" type="ORF">HHSLTHF2_05560</name>
</gene>
<dbReference type="EMBL" id="AP022843">
    <property type="protein sequence ID" value="BCB06666.1"/>
    <property type="molecule type" value="Genomic_DNA"/>
</dbReference>
<dbReference type="InterPro" id="IPR038670">
    <property type="entry name" value="HslJ-like_sf"/>
</dbReference>